<keyword evidence="3" id="KW-0808">Transferase</keyword>
<evidence type="ECO:0000313" key="4">
    <source>
        <dbReference type="Proteomes" id="UP000440694"/>
    </source>
</evidence>
<reference evidence="3 4" key="1">
    <citation type="submission" date="2019-11" db="EMBL/GenBank/DDBJ databases">
        <title>Identification of a novel strain.</title>
        <authorList>
            <person name="Xu Q."/>
            <person name="Wang G."/>
        </authorList>
    </citation>
    <scope>NUCLEOTIDE SEQUENCE [LARGE SCALE GENOMIC DNA]</scope>
    <source>
        <strain evidence="4">xq</strain>
    </source>
</reference>
<evidence type="ECO:0000313" key="3">
    <source>
        <dbReference type="EMBL" id="MTD96159.1"/>
    </source>
</evidence>
<dbReference type="SUPFAM" id="SSF53633">
    <property type="entry name" value="Carbamate kinase-like"/>
    <property type="match status" value="1"/>
</dbReference>
<dbReference type="InterPro" id="IPR001048">
    <property type="entry name" value="Asp/Glu/Uridylate_kinase"/>
</dbReference>
<dbReference type="Proteomes" id="UP000440694">
    <property type="component" value="Unassembled WGS sequence"/>
</dbReference>
<comment type="caution">
    <text evidence="3">The sequence shown here is derived from an EMBL/GenBank/DDBJ whole genome shotgun (WGS) entry which is preliminary data.</text>
</comment>
<keyword evidence="4" id="KW-1185">Reference proteome</keyword>
<dbReference type="AlphaFoldDB" id="A0A6I3KNU4"/>
<sequence>MSRRQAHRLGAGPGGEARARSGCGRRRDRAAAPDVSAASSPLVVKLGGSLAESKRLASILKIVGASRQSCVIVPGGGAFADAVRAAYKKHGLSQTVAHRMALLAMHQTGMMLAGMHARLVPVETLAEMRRVLSESRVPVWMPLKLTASDAHVSADWRTTSDGLAARLAERLGGATVVLVKSCRVDRSASAARLVRSGVVDPTFAEIVARAHLPWRVMGSGDERELARLLGVLHRSGRRSPAKRAIARRK</sequence>
<name>A0A6I3KNU4_9HYPH</name>
<dbReference type="GO" id="GO:0016301">
    <property type="term" value="F:kinase activity"/>
    <property type="evidence" value="ECO:0007669"/>
    <property type="project" value="UniProtKB-KW"/>
</dbReference>
<evidence type="ECO:0000259" key="2">
    <source>
        <dbReference type="Pfam" id="PF00696"/>
    </source>
</evidence>
<dbReference type="EMBL" id="WMBQ01000002">
    <property type="protein sequence ID" value="MTD96159.1"/>
    <property type="molecule type" value="Genomic_DNA"/>
</dbReference>
<feature type="region of interest" description="Disordered" evidence="1">
    <location>
        <begin position="1"/>
        <end position="34"/>
    </location>
</feature>
<dbReference type="InterPro" id="IPR036393">
    <property type="entry name" value="AceGlu_kinase-like_sf"/>
</dbReference>
<accession>A0A6I3KNU4</accession>
<organism evidence="3 4">
    <name type="scientific">Hyphomicrobium album</name>
    <dbReference type="NCBI Taxonomy" id="2665159"/>
    <lineage>
        <taxon>Bacteria</taxon>
        <taxon>Pseudomonadati</taxon>
        <taxon>Pseudomonadota</taxon>
        <taxon>Alphaproteobacteria</taxon>
        <taxon>Hyphomicrobiales</taxon>
        <taxon>Hyphomicrobiaceae</taxon>
        <taxon>Hyphomicrobium</taxon>
    </lineage>
</organism>
<protein>
    <submittedName>
        <fullName evidence="3">Uridylate kinase</fullName>
    </submittedName>
</protein>
<evidence type="ECO:0000256" key="1">
    <source>
        <dbReference type="SAM" id="MobiDB-lite"/>
    </source>
</evidence>
<dbReference type="Gene3D" id="3.40.1160.10">
    <property type="entry name" value="Acetylglutamate kinase-like"/>
    <property type="match status" value="1"/>
</dbReference>
<feature type="domain" description="Aspartate/glutamate/uridylate kinase" evidence="2">
    <location>
        <begin position="42"/>
        <end position="180"/>
    </location>
</feature>
<keyword evidence="3" id="KW-0418">Kinase</keyword>
<gene>
    <name evidence="3" type="ORF">GIW81_17605</name>
</gene>
<dbReference type="Pfam" id="PF00696">
    <property type="entry name" value="AA_kinase"/>
    <property type="match status" value="1"/>
</dbReference>
<proteinExistence type="predicted"/>